<feature type="region of interest" description="Disordered" evidence="1">
    <location>
        <begin position="54"/>
        <end position="78"/>
    </location>
</feature>
<proteinExistence type="predicted"/>
<dbReference type="HOGENOM" id="CLU_110350_0_0_1"/>
<accession>A0A0C9Y862</accession>
<gene>
    <name evidence="2" type="ORF">PISMIDRAFT_18223</name>
</gene>
<name>A0A0C9Y862_9AGAM</name>
<feature type="non-terminal residue" evidence="2">
    <location>
        <position position="1"/>
    </location>
</feature>
<reference evidence="3" key="2">
    <citation type="submission" date="2015-01" db="EMBL/GenBank/DDBJ databases">
        <title>Evolutionary Origins and Diversification of the Mycorrhizal Mutualists.</title>
        <authorList>
            <consortium name="DOE Joint Genome Institute"/>
            <consortium name="Mycorrhizal Genomics Consortium"/>
            <person name="Kohler A."/>
            <person name="Kuo A."/>
            <person name="Nagy L.G."/>
            <person name="Floudas D."/>
            <person name="Copeland A."/>
            <person name="Barry K.W."/>
            <person name="Cichocki N."/>
            <person name="Veneault-Fourrey C."/>
            <person name="LaButti K."/>
            <person name="Lindquist E.A."/>
            <person name="Lipzen A."/>
            <person name="Lundell T."/>
            <person name="Morin E."/>
            <person name="Murat C."/>
            <person name="Riley R."/>
            <person name="Ohm R."/>
            <person name="Sun H."/>
            <person name="Tunlid A."/>
            <person name="Henrissat B."/>
            <person name="Grigoriev I.V."/>
            <person name="Hibbett D.S."/>
            <person name="Martin F."/>
        </authorList>
    </citation>
    <scope>NUCLEOTIDE SEQUENCE [LARGE SCALE GENOMIC DNA]</scope>
    <source>
        <strain evidence="3">441</strain>
    </source>
</reference>
<evidence type="ECO:0000313" key="3">
    <source>
        <dbReference type="Proteomes" id="UP000054018"/>
    </source>
</evidence>
<keyword evidence="3" id="KW-1185">Reference proteome</keyword>
<sequence length="133" mass="14684">PTPPPSPVDHDTIDVSAAFIPVPGRILDEGNVGTDDTPADVEEIDLTMPRVLPLPEEDVPRARKGKRRADSSEQSPFEELDARIAAIKESVEWGEETLLDLYSQMAQVTADAGQVSTALRRAKLQLRSLKKWR</sequence>
<organism evidence="2 3">
    <name type="scientific">Pisolithus microcarpus 441</name>
    <dbReference type="NCBI Taxonomy" id="765257"/>
    <lineage>
        <taxon>Eukaryota</taxon>
        <taxon>Fungi</taxon>
        <taxon>Dikarya</taxon>
        <taxon>Basidiomycota</taxon>
        <taxon>Agaricomycotina</taxon>
        <taxon>Agaricomycetes</taxon>
        <taxon>Agaricomycetidae</taxon>
        <taxon>Boletales</taxon>
        <taxon>Sclerodermatineae</taxon>
        <taxon>Pisolithaceae</taxon>
        <taxon>Pisolithus</taxon>
    </lineage>
</organism>
<protein>
    <submittedName>
        <fullName evidence="2">Uncharacterized protein</fullName>
    </submittedName>
</protein>
<dbReference type="EMBL" id="KN834020">
    <property type="protein sequence ID" value="KIK13106.1"/>
    <property type="molecule type" value="Genomic_DNA"/>
</dbReference>
<dbReference type="Proteomes" id="UP000054018">
    <property type="component" value="Unassembled WGS sequence"/>
</dbReference>
<dbReference type="AlphaFoldDB" id="A0A0C9Y862"/>
<evidence type="ECO:0000256" key="1">
    <source>
        <dbReference type="SAM" id="MobiDB-lite"/>
    </source>
</evidence>
<reference evidence="2 3" key="1">
    <citation type="submission" date="2014-04" db="EMBL/GenBank/DDBJ databases">
        <authorList>
            <consortium name="DOE Joint Genome Institute"/>
            <person name="Kuo A."/>
            <person name="Kohler A."/>
            <person name="Costa M.D."/>
            <person name="Nagy L.G."/>
            <person name="Floudas D."/>
            <person name="Copeland A."/>
            <person name="Barry K.W."/>
            <person name="Cichocki N."/>
            <person name="Veneault-Fourrey C."/>
            <person name="LaButti K."/>
            <person name="Lindquist E.A."/>
            <person name="Lipzen A."/>
            <person name="Lundell T."/>
            <person name="Morin E."/>
            <person name="Murat C."/>
            <person name="Sun H."/>
            <person name="Tunlid A."/>
            <person name="Henrissat B."/>
            <person name="Grigoriev I.V."/>
            <person name="Hibbett D.S."/>
            <person name="Martin F."/>
            <person name="Nordberg H.P."/>
            <person name="Cantor M.N."/>
            <person name="Hua S.X."/>
        </authorList>
    </citation>
    <scope>NUCLEOTIDE SEQUENCE [LARGE SCALE GENOMIC DNA]</scope>
    <source>
        <strain evidence="2 3">441</strain>
    </source>
</reference>
<evidence type="ECO:0000313" key="2">
    <source>
        <dbReference type="EMBL" id="KIK13106.1"/>
    </source>
</evidence>